<comment type="subcellular location">
    <subcellularLocation>
        <location evidence="1">Cell membrane</location>
        <topology evidence="1">Peripheral membrane protein</topology>
    </subcellularLocation>
</comment>
<dbReference type="PANTHER" id="PTHR42771">
    <property type="entry name" value="IRON(3+)-HYDROXAMATE IMPORT ATP-BINDING PROTEIN FHUC"/>
    <property type="match status" value="1"/>
</dbReference>
<evidence type="ECO:0000256" key="1">
    <source>
        <dbReference type="ARBA" id="ARBA00004202"/>
    </source>
</evidence>
<evidence type="ECO:0000256" key="2">
    <source>
        <dbReference type="ARBA" id="ARBA00022448"/>
    </source>
</evidence>
<proteinExistence type="predicted"/>
<dbReference type="PANTHER" id="PTHR42771:SF3">
    <property type="entry name" value="PETROBACTIN IMPORT ATP-BINDING PROTEIN YCLP"/>
    <property type="match status" value="1"/>
</dbReference>
<evidence type="ECO:0000313" key="6">
    <source>
        <dbReference type="EMBL" id="GAA3496778.1"/>
    </source>
</evidence>
<evidence type="ECO:0000256" key="4">
    <source>
        <dbReference type="ARBA" id="ARBA00023065"/>
    </source>
</evidence>
<keyword evidence="7" id="KW-1185">Reference proteome</keyword>
<dbReference type="RefSeq" id="WP_345576998.1">
    <property type="nucleotide sequence ID" value="NZ_BAAAXF010000025.1"/>
</dbReference>
<dbReference type="Gene3D" id="3.40.50.300">
    <property type="entry name" value="P-loop containing nucleotide triphosphate hydrolases"/>
    <property type="match status" value="1"/>
</dbReference>
<keyword evidence="3" id="KW-1003">Cell membrane</keyword>
<dbReference type="InterPro" id="IPR051535">
    <property type="entry name" value="Siderophore_ABC-ATPase"/>
</dbReference>
<reference evidence="7" key="1">
    <citation type="journal article" date="2019" name="Int. J. Syst. Evol. Microbiol.">
        <title>The Global Catalogue of Microorganisms (GCM) 10K type strain sequencing project: providing services to taxonomists for standard genome sequencing and annotation.</title>
        <authorList>
            <consortium name="The Broad Institute Genomics Platform"/>
            <consortium name="The Broad Institute Genome Sequencing Center for Infectious Disease"/>
            <person name="Wu L."/>
            <person name="Ma J."/>
        </authorList>
    </citation>
    <scope>NUCLEOTIDE SEQUENCE [LARGE SCALE GENOMIC DNA]</scope>
    <source>
        <strain evidence="7">JCM 4816</strain>
    </source>
</reference>
<evidence type="ECO:0000256" key="5">
    <source>
        <dbReference type="ARBA" id="ARBA00023136"/>
    </source>
</evidence>
<gene>
    <name evidence="6" type="ORF">GCM10019016_038790</name>
</gene>
<accession>A0ABP6TQ30</accession>
<protein>
    <recommendedName>
        <fullName evidence="8">ABC transporter ATP-binding protein</fullName>
    </recommendedName>
</protein>
<evidence type="ECO:0000256" key="3">
    <source>
        <dbReference type="ARBA" id="ARBA00022475"/>
    </source>
</evidence>
<keyword evidence="2" id="KW-0813">Transport</keyword>
<dbReference type="InterPro" id="IPR027417">
    <property type="entry name" value="P-loop_NTPase"/>
</dbReference>
<name>A0ABP6TQ30_9ACTN</name>
<dbReference type="Proteomes" id="UP001501455">
    <property type="component" value="Unassembled WGS sequence"/>
</dbReference>
<evidence type="ECO:0008006" key="8">
    <source>
        <dbReference type="Google" id="ProtNLM"/>
    </source>
</evidence>
<keyword evidence="5" id="KW-0472">Membrane</keyword>
<evidence type="ECO:0000313" key="7">
    <source>
        <dbReference type="Proteomes" id="UP001501455"/>
    </source>
</evidence>
<comment type="caution">
    <text evidence="6">The sequence shown here is derived from an EMBL/GenBank/DDBJ whole genome shotgun (WGS) entry which is preliminary data.</text>
</comment>
<keyword evidence="4" id="KW-0406">Ion transport</keyword>
<dbReference type="SUPFAM" id="SSF52540">
    <property type="entry name" value="P-loop containing nucleoside triphosphate hydrolases"/>
    <property type="match status" value="1"/>
</dbReference>
<dbReference type="EMBL" id="BAAAXF010000025">
    <property type="protein sequence ID" value="GAA3496778.1"/>
    <property type="molecule type" value="Genomic_DNA"/>
</dbReference>
<organism evidence="6 7">
    <name type="scientific">Streptomyces prasinosporus</name>
    <dbReference type="NCBI Taxonomy" id="68256"/>
    <lineage>
        <taxon>Bacteria</taxon>
        <taxon>Bacillati</taxon>
        <taxon>Actinomycetota</taxon>
        <taxon>Actinomycetes</taxon>
        <taxon>Kitasatosporales</taxon>
        <taxon>Streptomycetaceae</taxon>
        <taxon>Streptomyces</taxon>
        <taxon>Streptomyces albogriseolus group</taxon>
    </lineage>
</organism>
<sequence>MALAQDARHVLLDEPLNDLDIRHAVRMMDQLLSVARELNETVILGVHGITIAPGCSDHVIALRGGAIAAHGTPAEPMDPDLLTRIFDTPVQAHEVNGRPLAAHHRRYVMCP</sequence>